<gene>
    <name evidence="1" type="ORF">BD410DRAFT_786875</name>
</gene>
<dbReference type="AlphaFoldDB" id="A0A4Y7Q8W1"/>
<organism evidence="1 2">
    <name type="scientific">Rickenella mellea</name>
    <dbReference type="NCBI Taxonomy" id="50990"/>
    <lineage>
        <taxon>Eukaryota</taxon>
        <taxon>Fungi</taxon>
        <taxon>Dikarya</taxon>
        <taxon>Basidiomycota</taxon>
        <taxon>Agaricomycotina</taxon>
        <taxon>Agaricomycetes</taxon>
        <taxon>Hymenochaetales</taxon>
        <taxon>Rickenellaceae</taxon>
        <taxon>Rickenella</taxon>
    </lineage>
</organism>
<name>A0A4Y7Q8W1_9AGAM</name>
<dbReference type="VEuPathDB" id="FungiDB:BD410DRAFT_786875"/>
<evidence type="ECO:0000313" key="2">
    <source>
        <dbReference type="Proteomes" id="UP000294933"/>
    </source>
</evidence>
<proteinExistence type="predicted"/>
<sequence length="168" mass="19673">MGTLDPLVDFDCENRDVSIEKWRQFWDTTDSWLTERGYTLFEYGDEWNGNSRYYYAPKHSTVYMAEHPFSLYGGDTDGYPFPPLSAPHYHRIAFAQDSLDRHVVLKLMKDGSQEHRIARLLSKELSLFSLDAFNGILPPLDFLQLGKHWILVMPRWGDINLTSWFATF</sequence>
<accession>A0A4Y7Q8W1</accession>
<dbReference type="EMBL" id="ML170169">
    <property type="protein sequence ID" value="TDL23638.1"/>
    <property type="molecule type" value="Genomic_DNA"/>
</dbReference>
<keyword evidence="2" id="KW-1185">Reference proteome</keyword>
<dbReference type="OrthoDB" id="2722301at2759"/>
<dbReference type="STRING" id="50990.A0A4Y7Q8W1"/>
<protein>
    <submittedName>
        <fullName evidence="1">Uncharacterized protein</fullName>
    </submittedName>
</protein>
<reference evidence="1 2" key="1">
    <citation type="submission" date="2018-06" db="EMBL/GenBank/DDBJ databases">
        <title>A transcriptomic atlas of mushroom development highlights an independent origin of complex multicellularity.</title>
        <authorList>
            <consortium name="DOE Joint Genome Institute"/>
            <person name="Krizsan K."/>
            <person name="Almasi E."/>
            <person name="Merenyi Z."/>
            <person name="Sahu N."/>
            <person name="Viragh M."/>
            <person name="Koszo T."/>
            <person name="Mondo S."/>
            <person name="Kiss B."/>
            <person name="Balint B."/>
            <person name="Kues U."/>
            <person name="Barry K."/>
            <person name="Hegedus J.C."/>
            <person name="Henrissat B."/>
            <person name="Johnson J."/>
            <person name="Lipzen A."/>
            <person name="Ohm R."/>
            <person name="Nagy I."/>
            <person name="Pangilinan J."/>
            <person name="Yan J."/>
            <person name="Xiong Y."/>
            <person name="Grigoriev I.V."/>
            <person name="Hibbett D.S."/>
            <person name="Nagy L.G."/>
        </authorList>
    </citation>
    <scope>NUCLEOTIDE SEQUENCE [LARGE SCALE GENOMIC DNA]</scope>
    <source>
        <strain evidence="1 2">SZMC22713</strain>
    </source>
</reference>
<dbReference type="Proteomes" id="UP000294933">
    <property type="component" value="Unassembled WGS sequence"/>
</dbReference>
<evidence type="ECO:0000313" key="1">
    <source>
        <dbReference type="EMBL" id="TDL23638.1"/>
    </source>
</evidence>